<name>A0A3M7SD46_BRAPC</name>
<organism evidence="1 2">
    <name type="scientific">Brachionus plicatilis</name>
    <name type="common">Marine rotifer</name>
    <name type="synonym">Brachionus muelleri</name>
    <dbReference type="NCBI Taxonomy" id="10195"/>
    <lineage>
        <taxon>Eukaryota</taxon>
        <taxon>Metazoa</taxon>
        <taxon>Spiralia</taxon>
        <taxon>Gnathifera</taxon>
        <taxon>Rotifera</taxon>
        <taxon>Eurotatoria</taxon>
        <taxon>Monogononta</taxon>
        <taxon>Pseudotrocha</taxon>
        <taxon>Ploima</taxon>
        <taxon>Brachionidae</taxon>
        <taxon>Brachionus</taxon>
    </lineage>
</organism>
<reference evidence="1 2" key="1">
    <citation type="journal article" date="2018" name="Sci. Rep.">
        <title>Genomic signatures of local adaptation to the degree of environmental predictability in rotifers.</title>
        <authorList>
            <person name="Franch-Gras L."/>
            <person name="Hahn C."/>
            <person name="Garcia-Roger E.M."/>
            <person name="Carmona M.J."/>
            <person name="Serra M."/>
            <person name="Gomez A."/>
        </authorList>
    </citation>
    <scope>NUCLEOTIDE SEQUENCE [LARGE SCALE GENOMIC DNA]</scope>
    <source>
        <strain evidence="1">HYR1</strain>
    </source>
</reference>
<keyword evidence="2" id="KW-1185">Reference proteome</keyword>
<evidence type="ECO:0000313" key="2">
    <source>
        <dbReference type="Proteomes" id="UP000276133"/>
    </source>
</evidence>
<accession>A0A3M7SD46</accession>
<evidence type="ECO:0000313" key="1">
    <source>
        <dbReference type="EMBL" id="RNA33691.1"/>
    </source>
</evidence>
<dbReference type="AlphaFoldDB" id="A0A3M7SD46"/>
<sequence>MRKSVEQWKFVQVCFFFTVLVVDNLVVFDQVSEFLHEHAAKVHQGFSAVDVGAEAFETS</sequence>
<proteinExistence type="predicted"/>
<protein>
    <submittedName>
        <fullName evidence="1">Uncharacterized protein</fullName>
    </submittedName>
</protein>
<gene>
    <name evidence="1" type="ORF">BpHYR1_017589</name>
</gene>
<dbReference type="Proteomes" id="UP000276133">
    <property type="component" value="Unassembled WGS sequence"/>
</dbReference>
<dbReference type="EMBL" id="REGN01001598">
    <property type="protein sequence ID" value="RNA33691.1"/>
    <property type="molecule type" value="Genomic_DNA"/>
</dbReference>
<comment type="caution">
    <text evidence="1">The sequence shown here is derived from an EMBL/GenBank/DDBJ whole genome shotgun (WGS) entry which is preliminary data.</text>
</comment>